<comment type="caution">
    <text evidence="2">The sequence shown here is derived from an EMBL/GenBank/DDBJ whole genome shotgun (WGS) entry which is preliminary data.</text>
</comment>
<gene>
    <name evidence="2" type="ORF">DXG03_007532</name>
</gene>
<dbReference type="OrthoDB" id="5404599at2759"/>
<reference evidence="2" key="1">
    <citation type="submission" date="2020-07" db="EMBL/GenBank/DDBJ databases">
        <authorList>
            <person name="Nieuwenhuis M."/>
            <person name="Van De Peppel L.J.J."/>
        </authorList>
    </citation>
    <scope>NUCLEOTIDE SEQUENCE</scope>
    <source>
        <strain evidence="2">AP01</strain>
        <tissue evidence="2">Mycelium</tissue>
    </source>
</reference>
<dbReference type="InterPro" id="IPR051678">
    <property type="entry name" value="AGP_Transferase"/>
</dbReference>
<dbReference type="Gene3D" id="3.90.1200.10">
    <property type="match status" value="1"/>
</dbReference>
<feature type="domain" description="Aminoglycoside phosphotransferase" evidence="1">
    <location>
        <begin position="21"/>
        <end position="218"/>
    </location>
</feature>
<reference evidence="2" key="2">
    <citation type="submission" date="2021-10" db="EMBL/GenBank/DDBJ databases">
        <title>Phylogenomics reveals ancestral predisposition of the termite-cultivated fungus Termitomyces towards a domesticated lifestyle.</title>
        <authorList>
            <person name="Auxier B."/>
            <person name="Grum-Grzhimaylo A."/>
            <person name="Cardenas M.E."/>
            <person name="Lodge J.D."/>
            <person name="Laessoe T."/>
            <person name="Pedersen O."/>
            <person name="Smith M.E."/>
            <person name="Kuyper T.W."/>
            <person name="Franco-Molano E.A."/>
            <person name="Baroni T.J."/>
            <person name="Aanen D.K."/>
        </authorList>
    </citation>
    <scope>NUCLEOTIDE SEQUENCE</scope>
    <source>
        <strain evidence="2">AP01</strain>
        <tissue evidence="2">Mycelium</tissue>
    </source>
</reference>
<dbReference type="Proteomes" id="UP000775547">
    <property type="component" value="Unassembled WGS sequence"/>
</dbReference>
<sequence length="254" mass="29609">MKGSVQRLTSGTVIKVSAAFSIHLEAEVTRFIHENTTIPVPRVHDVWTNKEGRGCLILDYIPGEMLARVWGKITPEQRRTVMRTLGRYIQDLRSLPQPQPSGWIGSPSGRECYDMRITPNRLYGPFPDEKSYNDWRISAYDRYRNESPKTAQRLEEIRQEMRDDHRIYFTHGDISRRNVLVRIDGKGPEDIRVVALLDWEQGGWCPEYWEVVKLHYGMESKHEWCVLVREVITGDYADDLRRENELILISGPPV</sequence>
<accession>A0A9P7G4L9</accession>
<organism evidence="2 3">
    <name type="scientific">Asterophora parasitica</name>
    <dbReference type="NCBI Taxonomy" id="117018"/>
    <lineage>
        <taxon>Eukaryota</taxon>
        <taxon>Fungi</taxon>
        <taxon>Dikarya</taxon>
        <taxon>Basidiomycota</taxon>
        <taxon>Agaricomycotina</taxon>
        <taxon>Agaricomycetes</taxon>
        <taxon>Agaricomycetidae</taxon>
        <taxon>Agaricales</taxon>
        <taxon>Tricholomatineae</taxon>
        <taxon>Lyophyllaceae</taxon>
        <taxon>Asterophora</taxon>
    </lineage>
</organism>
<dbReference type="InterPro" id="IPR011009">
    <property type="entry name" value="Kinase-like_dom_sf"/>
</dbReference>
<evidence type="ECO:0000313" key="2">
    <source>
        <dbReference type="EMBL" id="KAG5640687.1"/>
    </source>
</evidence>
<dbReference type="Pfam" id="PF01636">
    <property type="entry name" value="APH"/>
    <property type="match status" value="1"/>
</dbReference>
<dbReference type="SUPFAM" id="SSF56112">
    <property type="entry name" value="Protein kinase-like (PK-like)"/>
    <property type="match status" value="1"/>
</dbReference>
<dbReference type="InterPro" id="IPR002575">
    <property type="entry name" value="Aminoglycoside_PTrfase"/>
</dbReference>
<evidence type="ECO:0000313" key="3">
    <source>
        <dbReference type="Proteomes" id="UP000775547"/>
    </source>
</evidence>
<dbReference type="PANTHER" id="PTHR21310:SF48">
    <property type="entry name" value="AMINOGLYCOSIDE PHOSPHOTRANSFERASE DOMAIN-CONTAINING PROTEIN"/>
    <property type="match status" value="1"/>
</dbReference>
<keyword evidence="3" id="KW-1185">Reference proteome</keyword>
<evidence type="ECO:0000259" key="1">
    <source>
        <dbReference type="Pfam" id="PF01636"/>
    </source>
</evidence>
<dbReference type="EMBL" id="JABCKV010000560">
    <property type="protein sequence ID" value="KAG5640687.1"/>
    <property type="molecule type" value="Genomic_DNA"/>
</dbReference>
<dbReference type="PANTHER" id="PTHR21310">
    <property type="entry name" value="AMINOGLYCOSIDE PHOSPHOTRANSFERASE-RELATED-RELATED"/>
    <property type="match status" value="1"/>
</dbReference>
<proteinExistence type="predicted"/>
<name>A0A9P7G4L9_9AGAR</name>
<dbReference type="AlphaFoldDB" id="A0A9P7G4L9"/>
<protein>
    <recommendedName>
        <fullName evidence="1">Aminoglycoside phosphotransferase domain-containing protein</fullName>
    </recommendedName>
</protein>